<protein>
    <recommendedName>
        <fullName evidence="1">DUF1540 domain-containing protein</fullName>
    </recommendedName>
</protein>
<name>A0A2S9XL10_9BACT</name>
<comment type="caution">
    <text evidence="2">The sequence shown here is derived from an EMBL/GenBank/DDBJ whole genome shotgun (WGS) entry which is preliminary data.</text>
</comment>
<accession>A0A2S9XL10</accession>
<proteinExistence type="predicted"/>
<dbReference type="InterPro" id="IPR011437">
    <property type="entry name" value="DUF1540"/>
</dbReference>
<evidence type="ECO:0000259" key="1">
    <source>
        <dbReference type="Pfam" id="PF07561"/>
    </source>
</evidence>
<dbReference type="OrthoDB" id="3213529at2"/>
<dbReference type="AlphaFoldDB" id="A0A2S9XL10"/>
<dbReference type="EMBL" id="PVNL01000147">
    <property type="protein sequence ID" value="PRP93522.1"/>
    <property type="molecule type" value="Genomic_DNA"/>
</dbReference>
<dbReference type="RefSeq" id="WP_106094705.1">
    <property type="nucleotide sequence ID" value="NZ_PVNL01000147.1"/>
</dbReference>
<dbReference type="Pfam" id="PF07561">
    <property type="entry name" value="DUF1540"/>
    <property type="match status" value="2"/>
</dbReference>
<feature type="domain" description="DUF1540" evidence="1">
    <location>
        <begin position="13"/>
        <end position="44"/>
    </location>
</feature>
<evidence type="ECO:0000313" key="2">
    <source>
        <dbReference type="EMBL" id="PRP93522.1"/>
    </source>
</evidence>
<gene>
    <name evidence="2" type="ORF">ENSA7_79500</name>
</gene>
<evidence type="ECO:0000313" key="3">
    <source>
        <dbReference type="Proteomes" id="UP000238823"/>
    </source>
</evidence>
<organism evidence="2 3">
    <name type="scientific">Enhygromyxa salina</name>
    <dbReference type="NCBI Taxonomy" id="215803"/>
    <lineage>
        <taxon>Bacteria</taxon>
        <taxon>Pseudomonadati</taxon>
        <taxon>Myxococcota</taxon>
        <taxon>Polyangia</taxon>
        <taxon>Nannocystales</taxon>
        <taxon>Nannocystaceae</taxon>
        <taxon>Enhygromyxa</taxon>
    </lineage>
</organism>
<reference evidence="2 3" key="1">
    <citation type="submission" date="2018-03" db="EMBL/GenBank/DDBJ databases">
        <title>Draft Genome Sequences of the Obligatory Marine Myxobacteria Enhygromyxa salina SWB007.</title>
        <authorList>
            <person name="Poehlein A."/>
            <person name="Moghaddam J.A."/>
            <person name="Harms H."/>
            <person name="Alanjari M."/>
            <person name="Koenig G.M."/>
            <person name="Daniel R."/>
            <person name="Schaeberle T.F."/>
        </authorList>
    </citation>
    <scope>NUCLEOTIDE SEQUENCE [LARGE SCALE GENOMIC DNA]</scope>
    <source>
        <strain evidence="2 3">SWB007</strain>
    </source>
</reference>
<feature type="domain" description="DUF1540" evidence="1">
    <location>
        <begin position="63"/>
        <end position="95"/>
    </location>
</feature>
<sequence length="99" mass="10378">MKVALELPIVSACDAQRCAYNAAGGCHARAISVGDGAHAACDTFFPSNCRVTSTQVQAGVGACTMRTCRHNVDYECTAEAIRVGVHADHADCLTFDPTC</sequence>
<dbReference type="Proteomes" id="UP000238823">
    <property type="component" value="Unassembled WGS sequence"/>
</dbReference>